<proteinExistence type="inferred from homology"/>
<dbReference type="Proteomes" id="UP000243105">
    <property type="component" value="Unassembled WGS sequence"/>
</dbReference>
<evidence type="ECO:0000313" key="9">
    <source>
        <dbReference type="Proteomes" id="UP000243105"/>
    </source>
</evidence>
<evidence type="ECO:0000313" key="8">
    <source>
        <dbReference type="EMBL" id="CUT04015.1"/>
    </source>
</evidence>
<dbReference type="InterPro" id="IPR011059">
    <property type="entry name" value="Metal-dep_hydrolase_composite"/>
</dbReference>
<dbReference type="Pfam" id="PF12890">
    <property type="entry name" value="DHOase"/>
    <property type="match status" value="1"/>
</dbReference>
<dbReference type="InterPro" id="IPR024403">
    <property type="entry name" value="DHOase_cat"/>
</dbReference>
<dbReference type="InterPro" id="IPR032466">
    <property type="entry name" value="Metal_Hydrolase"/>
</dbReference>
<dbReference type="InterPro" id="IPR002195">
    <property type="entry name" value="Dihydroorotase_CS"/>
</dbReference>
<dbReference type="SUPFAM" id="SSF51338">
    <property type="entry name" value="Composite domain of metallo-dependent hydrolases"/>
    <property type="match status" value="1"/>
</dbReference>
<dbReference type="Gene3D" id="2.30.40.10">
    <property type="entry name" value="Urease, subunit C, domain 1"/>
    <property type="match status" value="1"/>
</dbReference>
<evidence type="ECO:0000256" key="2">
    <source>
        <dbReference type="ARBA" id="ARBA00002368"/>
    </source>
</evidence>
<accession>A0A916PCE2</accession>
<keyword evidence="6" id="KW-0665">Pyrimidine biosynthesis</keyword>
<dbReference type="PANTHER" id="PTHR43668">
    <property type="entry name" value="ALLANTOINASE"/>
    <property type="match status" value="1"/>
</dbReference>
<dbReference type="AlphaFoldDB" id="A0A916PCE2"/>
<comment type="function">
    <text evidence="2">Catalyzes the reversible cyclization of carbamoyl aspartate to dihydroorotate.</text>
</comment>
<feature type="domain" description="Dihydroorotase catalytic" evidence="7">
    <location>
        <begin position="49"/>
        <end position="137"/>
    </location>
</feature>
<protein>
    <submittedName>
        <fullName evidence="8">Amidohydrolase family protein</fullName>
    </submittedName>
</protein>
<evidence type="ECO:0000256" key="5">
    <source>
        <dbReference type="ARBA" id="ARBA00022801"/>
    </source>
</evidence>
<evidence type="ECO:0000256" key="4">
    <source>
        <dbReference type="ARBA" id="ARBA00022723"/>
    </source>
</evidence>
<comment type="similarity">
    <text evidence="3">Belongs to the metallo-dependent hydrolases superfamily. DHOase family. Class I DHOase subfamily.</text>
</comment>
<dbReference type="SUPFAM" id="SSF51556">
    <property type="entry name" value="Metallo-dependent hydrolases"/>
    <property type="match status" value="1"/>
</dbReference>
<name>A0A916PCE2_KRYT1</name>
<feature type="non-terminal residue" evidence="8">
    <location>
        <position position="138"/>
    </location>
</feature>
<evidence type="ECO:0000256" key="1">
    <source>
        <dbReference type="ARBA" id="ARBA00001947"/>
    </source>
</evidence>
<dbReference type="InterPro" id="IPR050138">
    <property type="entry name" value="DHOase/Allantoinase_Hydrolase"/>
</dbReference>
<comment type="cofactor">
    <cofactor evidence="1">
        <name>Zn(2+)</name>
        <dbReference type="ChEBI" id="CHEBI:29105"/>
    </cofactor>
</comment>
<dbReference type="GO" id="GO:0004038">
    <property type="term" value="F:allantoinase activity"/>
    <property type="evidence" value="ECO:0007669"/>
    <property type="project" value="TreeGrafter"/>
</dbReference>
<comment type="caution">
    <text evidence="8">The sequence shown here is derived from an EMBL/GenBank/DDBJ whole genome shotgun (WGS) entry which is preliminary data.</text>
</comment>
<dbReference type="PANTHER" id="PTHR43668:SF2">
    <property type="entry name" value="ALLANTOINASE"/>
    <property type="match status" value="1"/>
</dbReference>
<evidence type="ECO:0000256" key="3">
    <source>
        <dbReference type="ARBA" id="ARBA00010286"/>
    </source>
</evidence>
<dbReference type="Gene3D" id="3.20.20.140">
    <property type="entry name" value="Metal-dependent hydrolases"/>
    <property type="match status" value="1"/>
</dbReference>
<keyword evidence="4" id="KW-0479">Metal-binding</keyword>
<sequence length="138" mass="15231">MKILLKNARVISPSQGLDEVIDLLIVDGRIEKLGNIEETKDFQVYDMSGKIISPGFIDMHVHLREPGFEHKETIETGIEAGANGGFTGLCCMPNTEPPMDEPSVVEYVKKRASKSLDGMIEVYPIGAVTKKREGRELA</sequence>
<keyword evidence="5" id="KW-0378">Hydrolase</keyword>
<dbReference type="GO" id="GO:0005737">
    <property type="term" value="C:cytoplasm"/>
    <property type="evidence" value="ECO:0007669"/>
    <property type="project" value="TreeGrafter"/>
</dbReference>
<dbReference type="EMBL" id="CZVV01000107">
    <property type="protein sequence ID" value="CUT04015.1"/>
    <property type="molecule type" value="Genomic_DNA"/>
</dbReference>
<dbReference type="PROSITE" id="PS00482">
    <property type="entry name" value="DIHYDROOROTASE_1"/>
    <property type="match status" value="1"/>
</dbReference>
<organism evidence="8 9">
    <name type="scientific">Kryptobacter tengchongensis</name>
    <dbReference type="NCBI Taxonomy" id="1643429"/>
    <lineage>
        <taxon>Bacteria</taxon>
        <taxon>Pseudomonadati</taxon>
        <taxon>Candidatus Kryptoniota</taxon>
        <taxon>Candidatus Kryptobacter</taxon>
    </lineage>
</organism>
<dbReference type="GO" id="GO:0046872">
    <property type="term" value="F:metal ion binding"/>
    <property type="evidence" value="ECO:0007669"/>
    <property type="project" value="UniProtKB-KW"/>
</dbReference>
<dbReference type="RefSeq" id="WP_143713705.1">
    <property type="nucleotide sequence ID" value="NZ_CZVV01000107.1"/>
</dbReference>
<dbReference type="GO" id="GO:0006145">
    <property type="term" value="P:purine nucleobase catabolic process"/>
    <property type="evidence" value="ECO:0007669"/>
    <property type="project" value="TreeGrafter"/>
</dbReference>
<evidence type="ECO:0000256" key="6">
    <source>
        <dbReference type="ARBA" id="ARBA00022975"/>
    </source>
</evidence>
<reference evidence="8 9" key="1">
    <citation type="submission" date="2015-11" db="EMBL/GenBank/DDBJ databases">
        <authorList>
            <person name="Varghese N."/>
        </authorList>
    </citation>
    <scope>NUCLEOTIDE SEQUENCE [LARGE SCALE GENOMIC DNA]</scope>
    <source>
        <strain evidence="8 9">JGI-25</strain>
    </source>
</reference>
<gene>
    <name evidence="8" type="ORF">JGI25_01338</name>
</gene>
<evidence type="ECO:0000259" key="7">
    <source>
        <dbReference type="Pfam" id="PF12890"/>
    </source>
</evidence>